<dbReference type="EMBL" id="CP002177">
    <property type="protein sequence ID" value="ADY82134.1"/>
    <property type="molecule type" value="Genomic_DNA"/>
</dbReference>
<dbReference type="RefSeq" id="WP_014207056.1">
    <property type="nucleotide sequence ID" value="NC_016603.1"/>
</dbReference>
<evidence type="ECO:0000313" key="2">
    <source>
        <dbReference type="Proteomes" id="UP000007477"/>
    </source>
</evidence>
<dbReference type="KEGG" id="acc:BDGL_001548"/>
<reference evidence="1 2" key="2">
    <citation type="journal article" date="2011" name="J. Bacteriol.">
        <title>Genome sequence of Acinetobacter calcoaceticus PHEA-2, isolated from industry wastewater.</title>
        <authorList>
            <person name="Zhan Y."/>
            <person name="Yan Y."/>
            <person name="Zhang W."/>
            <person name="Yu H."/>
            <person name="Chen M."/>
            <person name="Lu W."/>
            <person name="Ping S."/>
            <person name="Peng Z."/>
            <person name="Yuan M."/>
            <person name="Zhou Z."/>
            <person name="Elmerich C."/>
            <person name="Lin M."/>
        </authorList>
    </citation>
    <scope>NUCLEOTIDE SEQUENCE [LARGE SCALE GENOMIC DNA]</scope>
    <source>
        <strain evidence="1 2">PHEA-2</strain>
    </source>
</reference>
<accession>F0KH31</accession>
<dbReference type="GeneID" id="11639729"/>
<evidence type="ECO:0000313" key="1">
    <source>
        <dbReference type="EMBL" id="ADY82134.1"/>
    </source>
</evidence>
<dbReference type="STRING" id="871585.BDGL_001548"/>
<reference key="1">
    <citation type="submission" date="2010-08" db="EMBL/GenBank/DDBJ databases">
        <title>The genome sequence of a nonpathogenic wastewater-adapted bacterium Acinetobacter calcoaceticus PHEA-2 and comparative genomics insights into environmental adaptation.</title>
        <authorList>
            <person name="Zhan Y."/>
            <person name="Yan Y."/>
            <person name="Zhang W."/>
            <person name="Chen M."/>
            <person name="Ping S."/>
            <person name="Lu W."/>
            <person name="Lin M."/>
        </authorList>
    </citation>
    <scope>NUCLEOTIDE SEQUENCE</scope>
    <source>
        <strain>PHEA-2</strain>
    </source>
</reference>
<gene>
    <name evidence="1" type="ordered locus">BDGL_001548</name>
</gene>
<dbReference type="RefSeq" id="YP_004995816.1">
    <property type="nucleotide sequence ID" value="NC_016603.1"/>
</dbReference>
<dbReference type="HOGENOM" id="CLU_3323417_0_0_6"/>
<protein>
    <submittedName>
        <fullName evidence="1">Uncharacterized protein</fullName>
    </submittedName>
</protein>
<keyword evidence="2" id="KW-1185">Reference proteome</keyword>
<dbReference type="AlphaFoldDB" id="F0KH31"/>
<dbReference type="Proteomes" id="UP000007477">
    <property type="component" value="Chromosome"/>
</dbReference>
<dbReference type="PATRIC" id="fig|871585.3.peg.1542"/>
<proteinExistence type="predicted"/>
<sequence>MKKKDNLDFQDTLFVTGYKKQLLLIKLIHKVKFYKNHF</sequence>
<organism evidence="1 2">
    <name type="scientific">Acinetobacter pittii (strain PHEA-2)</name>
    <dbReference type="NCBI Taxonomy" id="871585"/>
    <lineage>
        <taxon>Bacteria</taxon>
        <taxon>Pseudomonadati</taxon>
        <taxon>Pseudomonadota</taxon>
        <taxon>Gammaproteobacteria</taxon>
        <taxon>Moraxellales</taxon>
        <taxon>Moraxellaceae</taxon>
        <taxon>Acinetobacter</taxon>
        <taxon>Acinetobacter calcoaceticus/baumannii complex</taxon>
    </lineage>
</organism>
<name>F0KH31_ACIP2</name>